<evidence type="ECO:0000256" key="6">
    <source>
        <dbReference type="SAM" id="Phobius"/>
    </source>
</evidence>
<dbReference type="Pfam" id="PF07686">
    <property type="entry name" value="V-set"/>
    <property type="match status" value="1"/>
</dbReference>
<dbReference type="KEGG" id="snh:120048567"/>
<comment type="subcellular location">
    <subcellularLocation>
        <location evidence="1">Membrane</location>
        <topology evidence="1">Single-pass membrane protein</topology>
    </subcellularLocation>
</comment>
<dbReference type="InterPro" id="IPR051036">
    <property type="entry name" value="SIGLEC"/>
</dbReference>
<reference evidence="9" key="1">
    <citation type="submission" date="2025-08" db="UniProtKB">
        <authorList>
            <consortium name="RefSeq"/>
        </authorList>
    </citation>
    <scope>IDENTIFICATION</scope>
    <source>
        <tissue evidence="9">White muscle</tissue>
    </source>
</reference>
<evidence type="ECO:0000259" key="7">
    <source>
        <dbReference type="Pfam" id="PF07686"/>
    </source>
</evidence>
<dbReference type="PANTHER" id="PTHR12035:SF125">
    <property type="entry name" value="SIALIC ACID-BINDING IG-LIKE LECTIN 5"/>
    <property type="match status" value="1"/>
</dbReference>
<evidence type="ECO:0000256" key="5">
    <source>
        <dbReference type="SAM" id="MobiDB-lite"/>
    </source>
</evidence>
<dbReference type="GeneID" id="120048567"/>
<dbReference type="PANTHER" id="PTHR12035">
    <property type="entry name" value="SIALIC ACID BINDING IMMUNOGLOBULIN-LIKE LECTIN"/>
    <property type="match status" value="1"/>
</dbReference>
<evidence type="ECO:0000313" key="8">
    <source>
        <dbReference type="Proteomes" id="UP000808372"/>
    </source>
</evidence>
<dbReference type="GO" id="GO:0007155">
    <property type="term" value="P:cell adhesion"/>
    <property type="evidence" value="ECO:0007669"/>
    <property type="project" value="TreeGrafter"/>
</dbReference>
<dbReference type="Gene3D" id="2.60.40.10">
    <property type="entry name" value="Immunoglobulins"/>
    <property type="match status" value="1"/>
</dbReference>
<dbReference type="AlphaFoldDB" id="A0A8U0QXU8"/>
<protein>
    <submittedName>
        <fullName evidence="9">Uncharacterized protein LOC120048567</fullName>
    </submittedName>
</protein>
<dbReference type="GO" id="GO:0005886">
    <property type="term" value="C:plasma membrane"/>
    <property type="evidence" value="ECO:0007669"/>
    <property type="project" value="TreeGrafter"/>
</dbReference>
<gene>
    <name evidence="9" type="primary">LOC120048567</name>
</gene>
<evidence type="ECO:0000256" key="1">
    <source>
        <dbReference type="ARBA" id="ARBA00004167"/>
    </source>
</evidence>
<evidence type="ECO:0000256" key="3">
    <source>
        <dbReference type="ARBA" id="ARBA00022989"/>
    </source>
</evidence>
<evidence type="ECO:0000256" key="2">
    <source>
        <dbReference type="ARBA" id="ARBA00022692"/>
    </source>
</evidence>
<keyword evidence="8" id="KW-1185">Reference proteome</keyword>
<accession>A0A8U0QXU8</accession>
<proteinExistence type="predicted"/>
<evidence type="ECO:0000313" key="9">
    <source>
        <dbReference type="RefSeq" id="XP_038850581.1"/>
    </source>
</evidence>
<sequence>MCVSAMVTTGVFLGPVASCFGTSFHNTMSPLMWIEMMLILSQASGTSGVDWKADYPKVVFTNKGDDVTIPCNVTYPPSPSKEPIQAYWKRLGKTKLKINENDKNEFLYHPNNTFVIKSFQNRTNLTGNVTKGNCSLNIKRIEEGDMGPSYYLRIATGANNFSFINELVYINISGTSGTISIIPMDKSNTVDSTTTVPLATTELCEEALSTTIYIAITVPVVVVLLVAVLGSVWFFKYRKRSRFVTKQVSGYYANFTMTPMAKPERVKTTKKDDTQVPPPRVIDEPVYGNVQGPNDPMDSMDQMDSVYANVDHAKQ</sequence>
<evidence type="ECO:0000256" key="4">
    <source>
        <dbReference type="ARBA" id="ARBA00023136"/>
    </source>
</evidence>
<dbReference type="SUPFAM" id="SSF48726">
    <property type="entry name" value="Immunoglobulin"/>
    <property type="match status" value="1"/>
</dbReference>
<feature type="domain" description="Immunoglobulin V-set" evidence="7">
    <location>
        <begin position="56"/>
        <end position="160"/>
    </location>
</feature>
<keyword evidence="2 6" id="KW-0812">Transmembrane</keyword>
<dbReference type="InterPro" id="IPR036179">
    <property type="entry name" value="Ig-like_dom_sf"/>
</dbReference>
<organism evidence="8 9">
    <name type="scientific">Salvelinus namaycush</name>
    <name type="common">Lake trout</name>
    <name type="synonym">Salmo namaycush</name>
    <dbReference type="NCBI Taxonomy" id="8040"/>
    <lineage>
        <taxon>Eukaryota</taxon>
        <taxon>Metazoa</taxon>
        <taxon>Chordata</taxon>
        <taxon>Craniata</taxon>
        <taxon>Vertebrata</taxon>
        <taxon>Euteleostomi</taxon>
        <taxon>Actinopterygii</taxon>
        <taxon>Neopterygii</taxon>
        <taxon>Teleostei</taxon>
        <taxon>Protacanthopterygii</taxon>
        <taxon>Salmoniformes</taxon>
        <taxon>Salmonidae</taxon>
        <taxon>Salmoninae</taxon>
        <taxon>Salvelinus</taxon>
    </lineage>
</organism>
<dbReference type="Proteomes" id="UP000808372">
    <property type="component" value="Chromosome 5"/>
</dbReference>
<name>A0A8U0QXU8_SALNM</name>
<feature type="region of interest" description="Disordered" evidence="5">
    <location>
        <begin position="263"/>
        <end position="303"/>
    </location>
</feature>
<feature type="compositionally biased region" description="Basic and acidic residues" evidence="5">
    <location>
        <begin position="263"/>
        <end position="274"/>
    </location>
</feature>
<dbReference type="GO" id="GO:0033691">
    <property type="term" value="F:sialic acid binding"/>
    <property type="evidence" value="ECO:0007669"/>
    <property type="project" value="TreeGrafter"/>
</dbReference>
<keyword evidence="4 6" id="KW-0472">Membrane</keyword>
<dbReference type="InterPro" id="IPR013783">
    <property type="entry name" value="Ig-like_fold"/>
</dbReference>
<dbReference type="InterPro" id="IPR013106">
    <property type="entry name" value="Ig_V-set"/>
</dbReference>
<keyword evidence="3 6" id="KW-1133">Transmembrane helix</keyword>
<feature type="transmembrane region" description="Helical" evidence="6">
    <location>
        <begin position="212"/>
        <end position="235"/>
    </location>
</feature>
<dbReference type="RefSeq" id="XP_038850581.1">
    <property type="nucleotide sequence ID" value="XM_038994653.1"/>
</dbReference>